<proteinExistence type="predicted"/>
<evidence type="ECO:0000313" key="2">
    <source>
        <dbReference type="Proteomes" id="UP001304534"/>
    </source>
</evidence>
<gene>
    <name evidence="1" type="ORF">NYR99_02270</name>
</gene>
<name>A0ABZ0DFF8_9XANT</name>
<reference evidence="1 2" key="1">
    <citation type="submission" date="2022-08" db="EMBL/GenBank/DDBJ databases">
        <title>Whole genome sequencing-based tracing of a 2022 introduction and outbreak of Xanthomonas hortorum pv. pelargonii.</title>
        <authorList>
            <person name="Iruegas-Bocardo F."/>
            <person name="Weisberg A.K."/>
            <person name="Riutta E.R."/>
            <person name="Kilday K."/>
            <person name="Bonkowski J.C."/>
            <person name="Creswell T."/>
            <person name="Daughtrey M.L."/>
            <person name="Rane K."/>
            <person name="Grunwald N.J."/>
            <person name="Chang J.H."/>
            <person name="Putnam M.L."/>
        </authorList>
    </citation>
    <scope>NUCLEOTIDE SEQUENCE [LARGE SCALE GENOMIC DNA]</scope>
    <source>
        <strain evidence="1 2">22-325</strain>
    </source>
</reference>
<dbReference type="RefSeq" id="WP_228322879.1">
    <property type="nucleotide sequence ID" value="NZ_CP103837.1"/>
</dbReference>
<accession>A0ABZ0DFF8</accession>
<dbReference type="Proteomes" id="UP001304534">
    <property type="component" value="Chromosome"/>
</dbReference>
<protein>
    <submittedName>
        <fullName evidence="1">Uncharacterized protein</fullName>
    </submittedName>
</protein>
<keyword evidence="2" id="KW-1185">Reference proteome</keyword>
<organism evidence="1 2">
    <name type="scientific">Xanthomonas dyei</name>
    <dbReference type="NCBI Taxonomy" id="743699"/>
    <lineage>
        <taxon>Bacteria</taxon>
        <taxon>Pseudomonadati</taxon>
        <taxon>Pseudomonadota</taxon>
        <taxon>Gammaproteobacteria</taxon>
        <taxon>Lysobacterales</taxon>
        <taxon>Lysobacteraceae</taxon>
        <taxon>Xanthomonas</taxon>
    </lineage>
</organism>
<dbReference type="GeneID" id="95582658"/>
<sequence length="97" mass="10916">MALFETGAIVAQLAQRHPGLLSHDDNVVVIAWMLDPTWVRQSDQNVGISTVIVAASATVWTGRRRHGRRQAHFIATQNAIFRYGIIISQLMHRRSRA</sequence>
<dbReference type="EMBL" id="CP103840">
    <property type="protein sequence ID" value="WOB26854.1"/>
    <property type="molecule type" value="Genomic_DNA"/>
</dbReference>
<evidence type="ECO:0000313" key="1">
    <source>
        <dbReference type="EMBL" id="WOB26854.1"/>
    </source>
</evidence>